<dbReference type="GO" id="GO:0007165">
    <property type="term" value="P:signal transduction"/>
    <property type="evidence" value="ECO:0007669"/>
    <property type="project" value="UniProtKB-KW"/>
</dbReference>
<evidence type="ECO:0000313" key="11">
    <source>
        <dbReference type="Proteomes" id="UP000008229"/>
    </source>
</evidence>
<keyword evidence="3 5" id="KW-0807">Transducer</keyword>
<dbReference type="RefSeq" id="WP_012934874.1">
    <property type="nucleotide sequence ID" value="NC_013739.1"/>
</dbReference>
<dbReference type="CDD" id="cd06225">
    <property type="entry name" value="HAMP"/>
    <property type="match status" value="1"/>
</dbReference>
<dbReference type="GO" id="GO:0016020">
    <property type="term" value="C:membrane"/>
    <property type="evidence" value="ECO:0007669"/>
    <property type="project" value="UniProtKB-SubCell"/>
</dbReference>
<evidence type="ECO:0000259" key="8">
    <source>
        <dbReference type="PROSITE" id="PS50111"/>
    </source>
</evidence>
<protein>
    <submittedName>
        <fullName evidence="10">Methyl-accepting chemotaxis sensory transducer</fullName>
    </submittedName>
</protein>
<dbReference type="PROSITE" id="PS50111">
    <property type="entry name" value="CHEMOTAXIS_TRANSDUC_2"/>
    <property type="match status" value="1"/>
</dbReference>
<evidence type="ECO:0000259" key="9">
    <source>
        <dbReference type="PROSITE" id="PS50885"/>
    </source>
</evidence>
<feature type="domain" description="Methyl-accepting transducer" evidence="8">
    <location>
        <begin position="408"/>
        <end position="665"/>
    </location>
</feature>
<keyword evidence="1 7" id="KW-0812">Transmembrane</keyword>
<dbReference type="CDD" id="cd11386">
    <property type="entry name" value="MCP_signal"/>
    <property type="match status" value="1"/>
</dbReference>
<dbReference type="STRING" id="469383.Cwoe_3405"/>
<comment type="similarity">
    <text evidence="4">Belongs to the methyl-accepting chemotaxis (MCP) protein family.</text>
</comment>
<dbReference type="PROSITE" id="PS50885">
    <property type="entry name" value="HAMP"/>
    <property type="match status" value="3"/>
</dbReference>
<dbReference type="eggNOG" id="COG0840">
    <property type="taxonomic scope" value="Bacteria"/>
</dbReference>
<evidence type="ECO:0000256" key="6">
    <source>
        <dbReference type="SAM" id="MobiDB-lite"/>
    </source>
</evidence>
<dbReference type="HOGENOM" id="CLU_000445_107_27_11"/>
<accession>D3EZ58</accession>
<dbReference type="SUPFAM" id="SSF158472">
    <property type="entry name" value="HAMP domain-like"/>
    <property type="match status" value="1"/>
</dbReference>
<dbReference type="Proteomes" id="UP000008229">
    <property type="component" value="Chromosome"/>
</dbReference>
<dbReference type="Gene3D" id="1.10.287.950">
    <property type="entry name" value="Methyl-accepting chemotaxis protein"/>
    <property type="match status" value="1"/>
</dbReference>
<sequence length="702" mass="73125" precursor="true">MKLSVRTKLLGAFLALVALMAGVGVVAIQRLDHVNAITEVVGKQSLDALRVVQTIDGQLRTYREQQLTTLEIPDRAAQRDVLLALEQLENTISVLLENTRERGADREERRIGAELDDAWQAYLAATRPAAAALLRGDRDAASAALTGPAAGDAFAGIGFGTQAALDHQQDLATQKVQRSTDSVSETRTLVIVLLAGVALVALALALWLSRAIVGGVRQLAKAARGIATGDVSQEVAVRSRDELGDAAEAFRAMVVYLEEAASAARRIAAGDLAVDVEPKSERDALGHAFAEMSAQLRDALGDQSCLEELIERMEALSTHDLADLETALAAVARGDLTVTAHPTTEPLRAAGEDASIGRLAEIFNTTLARTRSSVEGYSAMRERVAAMLRQIARETQSVSAASQQMAQTSDEAGRAVGEIAAGVGEVAAGAERQVRTVEEARRLADDVVAATRSSTGDAEETARVAEEARGVAEEGAATVAQATSAMAAVRESSGEATAAIRALGEKSGQIGGIVATITGIAEQTNLLALNAAIEAARAGEAGRGFAVVAEEVRKLAEESQGAARSIGGLIAEIQSETGRAVEVVESGARQTEDGAATVEQARASFERIGGSVSDMTVRVAQIATAIGEISERAARMERNMVDVVTVAEQSSATTEQVSASTQQTSASGQEIAASAQELAHTVDQLERLVGQFTLEPAGAGSS</sequence>
<dbReference type="Gene3D" id="6.10.340.10">
    <property type="match status" value="1"/>
</dbReference>
<dbReference type="EMBL" id="CP001854">
    <property type="protein sequence ID" value="ADB51823.1"/>
    <property type="molecule type" value="Genomic_DNA"/>
</dbReference>
<reference evidence="10 11" key="1">
    <citation type="journal article" date="2010" name="Stand. Genomic Sci.">
        <title>Complete genome sequence of Conexibacter woesei type strain (ID131577).</title>
        <authorList>
            <person name="Pukall R."/>
            <person name="Lapidus A."/>
            <person name="Glavina Del Rio T."/>
            <person name="Copeland A."/>
            <person name="Tice H."/>
            <person name="Cheng J.-F."/>
            <person name="Lucas S."/>
            <person name="Chen F."/>
            <person name="Nolan M."/>
            <person name="Bruce D."/>
            <person name="Goodwin L."/>
            <person name="Pitluck S."/>
            <person name="Mavromatis K."/>
            <person name="Ivanova N."/>
            <person name="Ovchinnikova G."/>
            <person name="Pati A."/>
            <person name="Chen A."/>
            <person name="Palaniappan K."/>
            <person name="Land M."/>
            <person name="Hauser L."/>
            <person name="Chang Y.-J."/>
            <person name="Jeffries C.D."/>
            <person name="Chain P."/>
            <person name="Meincke L."/>
            <person name="Sims D."/>
            <person name="Brettin T."/>
            <person name="Detter J.C."/>
            <person name="Rohde M."/>
            <person name="Goeker M."/>
            <person name="Bristow J."/>
            <person name="Eisen J.A."/>
            <person name="Markowitz V."/>
            <person name="Kyrpides N.C."/>
            <person name="Klenk H.-P."/>
            <person name="Hugenholtz P."/>
        </authorList>
    </citation>
    <scope>NUCLEOTIDE SEQUENCE [LARGE SCALE GENOMIC DNA]</scope>
    <source>
        <strain evidence="11">DSM 14684 / CIP 108061 / JCM 11494 / NBRC 100937 / ID131577</strain>
    </source>
</reference>
<dbReference type="InterPro" id="IPR004089">
    <property type="entry name" value="MCPsignal_dom"/>
</dbReference>
<dbReference type="SMART" id="SM00304">
    <property type="entry name" value="HAMP"/>
    <property type="match status" value="3"/>
</dbReference>
<feature type="compositionally biased region" description="Low complexity" evidence="6">
    <location>
        <begin position="651"/>
        <end position="667"/>
    </location>
</feature>
<keyword evidence="2 7" id="KW-1133">Transmembrane helix</keyword>
<dbReference type="Pfam" id="PF00672">
    <property type="entry name" value="HAMP"/>
    <property type="match status" value="1"/>
</dbReference>
<evidence type="ECO:0000256" key="2">
    <source>
        <dbReference type="ARBA" id="ARBA00022989"/>
    </source>
</evidence>
<dbReference type="InterPro" id="IPR024478">
    <property type="entry name" value="HlyB_4HB_MCP"/>
</dbReference>
<feature type="domain" description="HAMP" evidence="9">
    <location>
        <begin position="315"/>
        <end position="375"/>
    </location>
</feature>
<gene>
    <name evidence="10" type="ordered locus">Cwoe_3405</name>
</gene>
<evidence type="ECO:0000256" key="5">
    <source>
        <dbReference type="PROSITE-ProRule" id="PRU00284"/>
    </source>
</evidence>
<reference evidence="11" key="2">
    <citation type="submission" date="2010-01" db="EMBL/GenBank/DDBJ databases">
        <title>The complete genome of Conexibacter woesei DSM 14684.</title>
        <authorList>
            <consortium name="US DOE Joint Genome Institute (JGI-PGF)"/>
            <person name="Lucas S."/>
            <person name="Copeland A."/>
            <person name="Lapidus A."/>
            <person name="Glavina del Rio T."/>
            <person name="Dalin E."/>
            <person name="Tice H."/>
            <person name="Bruce D."/>
            <person name="Goodwin L."/>
            <person name="Pitluck S."/>
            <person name="Kyrpides N."/>
            <person name="Mavromatis K."/>
            <person name="Ivanova N."/>
            <person name="Mikhailova N."/>
            <person name="Chertkov O."/>
            <person name="Brettin T."/>
            <person name="Detter J.C."/>
            <person name="Han C."/>
            <person name="Larimer F."/>
            <person name="Land M."/>
            <person name="Hauser L."/>
            <person name="Markowitz V."/>
            <person name="Cheng J.-F."/>
            <person name="Hugenholtz P."/>
            <person name="Woyke T."/>
            <person name="Wu D."/>
            <person name="Pukall R."/>
            <person name="Steenblock K."/>
            <person name="Schneider S."/>
            <person name="Klenk H.-P."/>
            <person name="Eisen J.A."/>
        </authorList>
    </citation>
    <scope>NUCLEOTIDE SEQUENCE [LARGE SCALE GENOMIC DNA]</scope>
    <source>
        <strain evidence="11">DSM 14684 / CIP 108061 / JCM 11494 / NBRC 100937 / ID131577</strain>
    </source>
</reference>
<dbReference type="AlphaFoldDB" id="D3EZ58"/>
<dbReference type="eggNOG" id="COG2770">
    <property type="taxonomic scope" value="Bacteria"/>
</dbReference>
<dbReference type="SMART" id="SM00283">
    <property type="entry name" value="MA"/>
    <property type="match status" value="1"/>
</dbReference>
<dbReference type="OrthoDB" id="2489132at2"/>
<evidence type="ECO:0000256" key="1">
    <source>
        <dbReference type="ARBA" id="ARBA00022692"/>
    </source>
</evidence>
<evidence type="ECO:0000256" key="3">
    <source>
        <dbReference type="ARBA" id="ARBA00023224"/>
    </source>
</evidence>
<feature type="transmembrane region" description="Helical" evidence="7">
    <location>
        <begin position="188"/>
        <end position="208"/>
    </location>
</feature>
<dbReference type="KEGG" id="cwo:Cwoe_3405"/>
<keyword evidence="11" id="KW-1185">Reference proteome</keyword>
<dbReference type="PANTHER" id="PTHR32089:SF112">
    <property type="entry name" value="LYSOZYME-LIKE PROTEIN-RELATED"/>
    <property type="match status" value="1"/>
</dbReference>
<evidence type="ECO:0000313" key="10">
    <source>
        <dbReference type="EMBL" id="ADB51823.1"/>
    </source>
</evidence>
<proteinExistence type="inferred from homology"/>
<dbReference type="Pfam" id="PF12729">
    <property type="entry name" value="4HB_MCP_1"/>
    <property type="match status" value="1"/>
</dbReference>
<evidence type="ECO:0000256" key="4">
    <source>
        <dbReference type="ARBA" id="ARBA00029447"/>
    </source>
</evidence>
<name>D3EZ58_CONWI</name>
<organism evidence="10 11">
    <name type="scientific">Conexibacter woesei (strain DSM 14684 / CCUG 47730 / CIP 108061 / JCM 11494 / NBRC 100937 / ID131577)</name>
    <dbReference type="NCBI Taxonomy" id="469383"/>
    <lineage>
        <taxon>Bacteria</taxon>
        <taxon>Bacillati</taxon>
        <taxon>Actinomycetota</taxon>
        <taxon>Thermoleophilia</taxon>
        <taxon>Solirubrobacterales</taxon>
        <taxon>Conexibacteraceae</taxon>
        <taxon>Conexibacter</taxon>
    </lineage>
</organism>
<feature type="region of interest" description="Disordered" evidence="6">
    <location>
        <begin position="651"/>
        <end position="672"/>
    </location>
</feature>
<feature type="domain" description="HAMP" evidence="9">
    <location>
        <begin position="210"/>
        <end position="262"/>
    </location>
</feature>
<keyword evidence="7" id="KW-0472">Membrane</keyword>
<dbReference type="Pfam" id="PF00015">
    <property type="entry name" value="MCPsignal"/>
    <property type="match status" value="1"/>
</dbReference>
<dbReference type="PANTHER" id="PTHR32089">
    <property type="entry name" value="METHYL-ACCEPTING CHEMOTAXIS PROTEIN MCPB"/>
    <property type="match status" value="1"/>
</dbReference>
<evidence type="ECO:0000256" key="7">
    <source>
        <dbReference type="SAM" id="Phobius"/>
    </source>
</evidence>
<dbReference type="InterPro" id="IPR003660">
    <property type="entry name" value="HAMP_dom"/>
</dbReference>
<dbReference type="SUPFAM" id="SSF58104">
    <property type="entry name" value="Methyl-accepting chemotaxis protein (MCP) signaling domain"/>
    <property type="match status" value="1"/>
</dbReference>
<feature type="domain" description="HAMP" evidence="9">
    <location>
        <begin position="263"/>
        <end position="301"/>
    </location>
</feature>